<accession>A0A8X6TY10</accession>
<comment type="caution">
    <text evidence="1">The sequence shown here is derived from an EMBL/GenBank/DDBJ whole genome shotgun (WGS) entry which is preliminary data.</text>
</comment>
<gene>
    <name evidence="1" type="ORF">NPIL_611491</name>
</gene>
<name>A0A8X6TY10_NEPPI</name>
<protein>
    <submittedName>
        <fullName evidence="1">Uncharacterized protein</fullName>
    </submittedName>
</protein>
<keyword evidence="2" id="KW-1185">Reference proteome</keyword>
<dbReference type="EMBL" id="BMAW01067305">
    <property type="protein sequence ID" value="GFT59139.1"/>
    <property type="molecule type" value="Genomic_DNA"/>
</dbReference>
<reference evidence="1" key="1">
    <citation type="submission" date="2020-08" db="EMBL/GenBank/DDBJ databases">
        <title>Multicomponent nature underlies the extraordinary mechanical properties of spider dragline silk.</title>
        <authorList>
            <person name="Kono N."/>
            <person name="Nakamura H."/>
            <person name="Mori M."/>
            <person name="Yoshida Y."/>
            <person name="Ohtoshi R."/>
            <person name="Malay A.D."/>
            <person name="Moran D.A.P."/>
            <person name="Tomita M."/>
            <person name="Numata K."/>
            <person name="Arakawa K."/>
        </authorList>
    </citation>
    <scope>NUCLEOTIDE SEQUENCE</scope>
</reference>
<organism evidence="1 2">
    <name type="scientific">Nephila pilipes</name>
    <name type="common">Giant wood spider</name>
    <name type="synonym">Nephila maculata</name>
    <dbReference type="NCBI Taxonomy" id="299642"/>
    <lineage>
        <taxon>Eukaryota</taxon>
        <taxon>Metazoa</taxon>
        <taxon>Ecdysozoa</taxon>
        <taxon>Arthropoda</taxon>
        <taxon>Chelicerata</taxon>
        <taxon>Arachnida</taxon>
        <taxon>Araneae</taxon>
        <taxon>Araneomorphae</taxon>
        <taxon>Entelegynae</taxon>
        <taxon>Araneoidea</taxon>
        <taxon>Nephilidae</taxon>
        <taxon>Nephila</taxon>
    </lineage>
</organism>
<dbReference type="AlphaFoldDB" id="A0A8X6TY10"/>
<sequence>MQLVSTCTFCGTAYLVHRTANGQAQPLDCTASQSGCTMHRTYTRQMPSLLELFRLQHTSWPLPHIVGVVNAANLFKALAAARSEKQNDTIGRPNCSFGDGRIPVFRKAKVKYT</sequence>
<evidence type="ECO:0000313" key="2">
    <source>
        <dbReference type="Proteomes" id="UP000887013"/>
    </source>
</evidence>
<evidence type="ECO:0000313" key="1">
    <source>
        <dbReference type="EMBL" id="GFT59139.1"/>
    </source>
</evidence>
<dbReference type="Proteomes" id="UP000887013">
    <property type="component" value="Unassembled WGS sequence"/>
</dbReference>
<proteinExistence type="predicted"/>